<organism evidence="1 2">
    <name type="scientific">Desulfonema magnum</name>
    <dbReference type="NCBI Taxonomy" id="45655"/>
    <lineage>
        <taxon>Bacteria</taxon>
        <taxon>Pseudomonadati</taxon>
        <taxon>Thermodesulfobacteriota</taxon>
        <taxon>Desulfobacteria</taxon>
        <taxon>Desulfobacterales</taxon>
        <taxon>Desulfococcaceae</taxon>
        <taxon>Desulfonema</taxon>
    </lineage>
</organism>
<keyword evidence="2" id="KW-1185">Reference proteome</keyword>
<dbReference type="AlphaFoldDB" id="A0A975GM33"/>
<evidence type="ECO:0000313" key="1">
    <source>
        <dbReference type="EMBL" id="QTA86397.1"/>
    </source>
</evidence>
<reference evidence="1" key="1">
    <citation type="journal article" date="2021" name="Microb. Physiol.">
        <title>Proteogenomic Insights into the Physiology of Marine, Sulfate-Reducing, Filamentous Desulfonema limicola and Desulfonema magnum.</title>
        <authorList>
            <person name="Schnaars V."/>
            <person name="Wohlbrand L."/>
            <person name="Scheve S."/>
            <person name="Hinrichs C."/>
            <person name="Reinhardt R."/>
            <person name="Rabus R."/>
        </authorList>
    </citation>
    <scope>NUCLEOTIDE SEQUENCE</scope>
    <source>
        <strain evidence="1">4be13</strain>
    </source>
</reference>
<accession>A0A975GM33</accession>
<name>A0A975GM33_9BACT</name>
<sequence>MIGHLKGRFPEKKYFSLHSSGFRRCDIARTRNCEFFQAADYL</sequence>
<gene>
    <name evidence="1" type="ORF">dnm_024210</name>
</gene>
<protein>
    <submittedName>
        <fullName evidence="1">Uncharacterized protein</fullName>
    </submittedName>
</protein>
<proteinExistence type="predicted"/>
<dbReference type="Proteomes" id="UP000663722">
    <property type="component" value="Chromosome"/>
</dbReference>
<evidence type="ECO:0000313" key="2">
    <source>
        <dbReference type="Proteomes" id="UP000663722"/>
    </source>
</evidence>
<dbReference type="EMBL" id="CP061800">
    <property type="protein sequence ID" value="QTA86397.1"/>
    <property type="molecule type" value="Genomic_DNA"/>
</dbReference>
<dbReference type="KEGG" id="dmm:dnm_024210"/>